<dbReference type="GO" id="GO:0015833">
    <property type="term" value="P:peptide transport"/>
    <property type="evidence" value="ECO:0007669"/>
    <property type="project" value="InterPro"/>
</dbReference>
<dbReference type="GO" id="GO:0016887">
    <property type="term" value="F:ATP hydrolysis activity"/>
    <property type="evidence" value="ECO:0007669"/>
    <property type="project" value="InterPro"/>
</dbReference>
<dbReference type="PROSITE" id="PS50893">
    <property type="entry name" value="ABC_TRANSPORTER_2"/>
    <property type="match status" value="1"/>
</dbReference>
<feature type="region of interest" description="Disordered" evidence="6">
    <location>
        <begin position="318"/>
        <end position="338"/>
    </location>
</feature>
<evidence type="ECO:0000256" key="4">
    <source>
        <dbReference type="ARBA" id="ARBA00022741"/>
    </source>
</evidence>
<reference evidence="8 9" key="1">
    <citation type="submission" date="2019-11" db="EMBL/GenBank/DDBJ databases">
        <authorList>
            <person name="Dong K."/>
        </authorList>
    </citation>
    <scope>NUCLEOTIDE SEQUENCE [LARGE SCALE GENOMIC DNA]</scope>
    <source>
        <strain evidence="8 9">NBRC 112902</strain>
    </source>
</reference>
<dbReference type="Pfam" id="PF08352">
    <property type="entry name" value="oligo_HPY"/>
    <property type="match status" value="1"/>
</dbReference>
<dbReference type="Proteomes" id="UP000449846">
    <property type="component" value="Unassembled WGS sequence"/>
</dbReference>
<feature type="domain" description="ABC transporter" evidence="7">
    <location>
        <begin position="8"/>
        <end position="258"/>
    </location>
</feature>
<dbReference type="CDD" id="cd03257">
    <property type="entry name" value="ABC_NikE_OppD_transporters"/>
    <property type="match status" value="1"/>
</dbReference>
<keyword evidence="9" id="KW-1185">Reference proteome</keyword>
<protein>
    <submittedName>
        <fullName evidence="8">ATP-binding cassette domain-containing protein</fullName>
    </submittedName>
</protein>
<evidence type="ECO:0000256" key="5">
    <source>
        <dbReference type="ARBA" id="ARBA00022840"/>
    </source>
</evidence>
<dbReference type="InterPro" id="IPR003593">
    <property type="entry name" value="AAA+_ATPase"/>
</dbReference>
<dbReference type="InterPro" id="IPR027417">
    <property type="entry name" value="P-loop_NTPase"/>
</dbReference>
<comment type="caution">
    <text evidence="8">The sequence shown here is derived from an EMBL/GenBank/DDBJ whole genome shotgun (WGS) entry which is preliminary data.</text>
</comment>
<dbReference type="InterPro" id="IPR003439">
    <property type="entry name" value="ABC_transporter-like_ATP-bd"/>
</dbReference>
<evidence type="ECO:0000256" key="2">
    <source>
        <dbReference type="ARBA" id="ARBA00005417"/>
    </source>
</evidence>
<dbReference type="InterPro" id="IPR013563">
    <property type="entry name" value="Oligopep_ABC_C"/>
</dbReference>
<keyword evidence="3" id="KW-0813">Transport</keyword>
<dbReference type="PROSITE" id="PS00211">
    <property type="entry name" value="ABC_TRANSPORTER_1"/>
    <property type="match status" value="1"/>
</dbReference>
<dbReference type="NCBIfam" id="TIGR01727">
    <property type="entry name" value="oligo_HPY"/>
    <property type="match status" value="1"/>
</dbReference>
<dbReference type="FunFam" id="3.40.50.300:FF:000016">
    <property type="entry name" value="Oligopeptide ABC transporter ATP-binding component"/>
    <property type="match status" value="1"/>
</dbReference>
<dbReference type="OrthoDB" id="9802264at2"/>
<dbReference type="InterPro" id="IPR017871">
    <property type="entry name" value="ABC_transporter-like_CS"/>
</dbReference>
<dbReference type="SUPFAM" id="SSF52540">
    <property type="entry name" value="P-loop containing nucleoside triphosphate hydrolases"/>
    <property type="match status" value="1"/>
</dbReference>
<proteinExistence type="inferred from homology"/>
<organism evidence="8 9">
    <name type="scientific">Paracoccus litorisediminis</name>
    <dbReference type="NCBI Taxonomy" id="2006130"/>
    <lineage>
        <taxon>Bacteria</taxon>
        <taxon>Pseudomonadati</taxon>
        <taxon>Pseudomonadota</taxon>
        <taxon>Alphaproteobacteria</taxon>
        <taxon>Rhodobacterales</taxon>
        <taxon>Paracoccaceae</taxon>
        <taxon>Paracoccus</taxon>
    </lineage>
</organism>
<name>A0A844HTS4_9RHOB</name>
<dbReference type="SMART" id="SM00382">
    <property type="entry name" value="AAA"/>
    <property type="match status" value="1"/>
</dbReference>
<evidence type="ECO:0000259" key="7">
    <source>
        <dbReference type="PROSITE" id="PS50893"/>
    </source>
</evidence>
<dbReference type="GO" id="GO:0005886">
    <property type="term" value="C:plasma membrane"/>
    <property type="evidence" value="ECO:0007669"/>
    <property type="project" value="UniProtKB-SubCell"/>
</dbReference>
<dbReference type="Gene3D" id="3.40.50.300">
    <property type="entry name" value="P-loop containing nucleotide triphosphate hydrolases"/>
    <property type="match status" value="1"/>
</dbReference>
<dbReference type="PANTHER" id="PTHR43776">
    <property type="entry name" value="TRANSPORT ATP-BINDING PROTEIN"/>
    <property type="match status" value="1"/>
</dbReference>
<dbReference type="GO" id="GO:0005524">
    <property type="term" value="F:ATP binding"/>
    <property type="evidence" value="ECO:0007669"/>
    <property type="project" value="UniProtKB-KW"/>
</dbReference>
<evidence type="ECO:0000256" key="1">
    <source>
        <dbReference type="ARBA" id="ARBA00004417"/>
    </source>
</evidence>
<evidence type="ECO:0000313" key="9">
    <source>
        <dbReference type="Proteomes" id="UP000449846"/>
    </source>
</evidence>
<dbReference type="PANTHER" id="PTHR43776:SF7">
    <property type="entry name" value="D,D-DIPEPTIDE TRANSPORT ATP-BINDING PROTEIN DDPF-RELATED"/>
    <property type="match status" value="1"/>
</dbReference>
<gene>
    <name evidence="8" type="ORF">GL300_25240</name>
</gene>
<accession>A0A844HTS4</accession>
<dbReference type="AlphaFoldDB" id="A0A844HTS4"/>
<keyword evidence="4" id="KW-0547">Nucleotide-binding</keyword>
<evidence type="ECO:0000256" key="6">
    <source>
        <dbReference type="SAM" id="MobiDB-lite"/>
    </source>
</evidence>
<comment type="subcellular location">
    <subcellularLocation>
        <location evidence="1">Cell inner membrane</location>
        <topology evidence="1">Peripheral membrane protein</topology>
    </subcellularLocation>
</comment>
<dbReference type="InterPro" id="IPR050319">
    <property type="entry name" value="ABC_transp_ATP-bind"/>
</dbReference>
<sequence>MQQSVPVLEVRDLVKDFPVGKSLVLGQPTAHVRAVTGVSFDIASGETLGLVGESGCGKSTLGRCIMQLLKPTSGRVALAGREITGSGPAELREMRKELQIVFQDPLASLHPRMKVRRILKETLRLGHLDRRATEARVDELLDLVQLPQEMGERYPHQLSGGQRQRVGIARALALEPKVIVLDEPVSALDVSVQASVLNLLQSLQDRLGLAYLFIAHDLAVVRHISDRVGVMYLGGIVEIGTVDDLYSRPQHPYTQALLSAIPLPDPRAERARRRLPLKGETPSPMKPPSGCRFRTRCWRATSRCAEVVPLLTEQAQGHQVACHHPGPEPDGAAARLSS</sequence>
<evidence type="ECO:0000256" key="3">
    <source>
        <dbReference type="ARBA" id="ARBA00022448"/>
    </source>
</evidence>
<keyword evidence="5 8" id="KW-0067">ATP-binding</keyword>
<dbReference type="EMBL" id="WMIG01000038">
    <property type="protein sequence ID" value="MTH62488.1"/>
    <property type="molecule type" value="Genomic_DNA"/>
</dbReference>
<evidence type="ECO:0000313" key="8">
    <source>
        <dbReference type="EMBL" id="MTH62488.1"/>
    </source>
</evidence>
<comment type="similarity">
    <text evidence="2">Belongs to the ABC transporter superfamily.</text>
</comment>
<dbReference type="Pfam" id="PF00005">
    <property type="entry name" value="ABC_tran"/>
    <property type="match status" value="1"/>
</dbReference>
<dbReference type="GO" id="GO:0055085">
    <property type="term" value="P:transmembrane transport"/>
    <property type="evidence" value="ECO:0007669"/>
    <property type="project" value="UniProtKB-ARBA"/>
</dbReference>